<evidence type="ECO:0000313" key="2">
    <source>
        <dbReference type="EMBL" id="GMH15641.1"/>
    </source>
</evidence>
<proteinExistence type="predicted"/>
<name>A0AAD3SS44_NEPGR</name>
<dbReference type="EMBL" id="BSYO01000015">
    <property type="protein sequence ID" value="GMH15641.1"/>
    <property type="molecule type" value="Genomic_DNA"/>
</dbReference>
<feature type="compositionally biased region" description="Basic and acidic residues" evidence="1">
    <location>
        <begin position="1"/>
        <end position="10"/>
    </location>
</feature>
<feature type="region of interest" description="Disordered" evidence="1">
    <location>
        <begin position="1"/>
        <end position="55"/>
    </location>
</feature>
<organism evidence="2 3">
    <name type="scientific">Nepenthes gracilis</name>
    <name type="common">Slender pitcher plant</name>
    <dbReference type="NCBI Taxonomy" id="150966"/>
    <lineage>
        <taxon>Eukaryota</taxon>
        <taxon>Viridiplantae</taxon>
        <taxon>Streptophyta</taxon>
        <taxon>Embryophyta</taxon>
        <taxon>Tracheophyta</taxon>
        <taxon>Spermatophyta</taxon>
        <taxon>Magnoliopsida</taxon>
        <taxon>eudicotyledons</taxon>
        <taxon>Gunneridae</taxon>
        <taxon>Pentapetalae</taxon>
        <taxon>Caryophyllales</taxon>
        <taxon>Nepenthaceae</taxon>
        <taxon>Nepenthes</taxon>
    </lineage>
</organism>
<evidence type="ECO:0000313" key="3">
    <source>
        <dbReference type="Proteomes" id="UP001279734"/>
    </source>
</evidence>
<dbReference type="AlphaFoldDB" id="A0AAD3SS44"/>
<dbReference type="Proteomes" id="UP001279734">
    <property type="component" value="Unassembled WGS sequence"/>
</dbReference>
<accession>A0AAD3SS44</accession>
<protein>
    <submittedName>
        <fullName evidence="2">Uncharacterized protein</fullName>
    </submittedName>
</protein>
<evidence type="ECO:0000256" key="1">
    <source>
        <dbReference type="SAM" id="MobiDB-lite"/>
    </source>
</evidence>
<reference evidence="2" key="1">
    <citation type="submission" date="2023-05" db="EMBL/GenBank/DDBJ databases">
        <title>Nepenthes gracilis genome sequencing.</title>
        <authorList>
            <person name="Fukushima K."/>
        </authorList>
    </citation>
    <scope>NUCLEOTIDE SEQUENCE</scope>
    <source>
        <strain evidence="2">SING2019-196</strain>
    </source>
</reference>
<gene>
    <name evidence="2" type="ORF">Nepgr_017482</name>
</gene>
<comment type="caution">
    <text evidence="2">The sequence shown here is derived from an EMBL/GenBank/DDBJ whole genome shotgun (WGS) entry which is preliminary data.</text>
</comment>
<sequence length="105" mass="10987">MDCSSREVIRPPRPHGPSPFHVSSHPAMCSGPSSSPATHPFPPLQKAPLSSSSGPDANFLASVKLDCSLPELGDGFSVQSKEAAHLEFPGAEPGFAKLEPELAEI</sequence>
<keyword evidence="3" id="KW-1185">Reference proteome</keyword>